<organism evidence="1 2">
    <name type="scientific">Asanoa iriomotensis</name>
    <dbReference type="NCBI Taxonomy" id="234613"/>
    <lineage>
        <taxon>Bacteria</taxon>
        <taxon>Bacillati</taxon>
        <taxon>Actinomycetota</taxon>
        <taxon>Actinomycetes</taxon>
        <taxon>Micromonosporales</taxon>
        <taxon>Micromonosporaceae</taxon>
        <taxon>Asanoa</taxon>
    </lineage>
</organism>
<accession>A0ABQ4C6E6</accession>
<gene>
    <name evidence="1" type="ORF">Air01nite_44450</name>
</gene>
<keyword evidence="2" id="KW-1185">Reference proteome</keyword>
<dbReference type="Proteomes" id="UP000624325">
    <property type="component" value="Unassembled WGS sequence"/>
</dbReference>
<name>A0ABQ4C6E6_9ACTN</name>
<comment type="caution">
    <text evidence="1">The sequence shown here is derived from an EMBL/GenBank/DDBJ whole genome shotgun (WGS) entry which is preliminary data.</text>
</comment>
<sequence>MGKCAFCGFTGKLTQEHVLGDWLSTIGLDLRPAPHVTGPLNRIGRDLGVRPPFRQTVGICGPCNNGWMSRLEIVAKRTLTPFILGNAGHISAEDAGPAAAWLQKTALTAMLVSSEKERDAGYGLPPSEYHRLWNLRDQKVPLPTSQCWIGRYAGRRRLAATWVTPITVSVDGLPKPDAPQGYATTIVLGQLLLHGVRFTAEALACKATTRQQLPQLWPAATPVVWPHGTPVDDTAFLAFAGASDLRSTEPFIRLGPWKPATELPASEAVGDLVELPTICGKHVVFYPMTLVHEAMRGRFYAFGRVCECPTAYLIHTEPDGAHCKAAGTVEAMSELYEALPGQEIMIRGEPGGLICKRL</sequence>
<dbReference type="RefSeq" id="WP_203704806.1">
    <property type="nucleotide sequence ID" value="NZ_BAAALU010000029.1"/>
</dbReference>
<evidence type="ECO:0000313" key="2">
    <source>
        <dbReference type="Proteomes" id="UP000624325"/>
    </source>
</evidence>
<proteinExistence type="predicted"/>
<reference evidence="1 2" key="1">
    <citation type="submission" date="2021-01" db="EMBL/GenBank/DDBJ databases">
        <title>Whole genome shotgun sequence of Asanoa iriomotensis NBRC 100142.</title>
        <authorList>
            <person name="Komaki H."/>
            <person name="Tamura T."/>
        </authorList>
    </citation>
    <scope>NUCLEOTIDE SEQUENCE [LARGE SCALE GENOMIC DNA]</scope>
    <source>
        <strain evidence="1 2">NBRC 100142</strain>
    </source>
</reference>
<protein>
    <submittedName>
        <fullName evidence="1">Uncharacterized protein</fullName>
    </submittedName>
</protein>
<dbReference type="EMBL" id="BONC01000032">
    <property type="protein sequence ID" value="GIF58350.1"/>
    <property type="molecule type" value="Genomic_DNA"/>
</dbReference>
<evidence type="ECO:0000313" key="1">
    <source>
        <dbReference type="EMBL" id="GIF58350.1"/>
    </source>
</evidence>